<dbReference type="AlphaFoldDB" id="A0A8R7QMF8"/>
<keyword evidence="3" id="KW-1185">Reference proteome</keyword>
<accession>A0A8R7QMF8</accession>
<dbReference type="Gramene" id="TuG1812G0600000191.01.T01">
    <property type="protein sequence ID" value="TuG1812G0600000191.01.T01.cds326429"/>
    <property type="gene ID" value="TuG1812G0600000191.01"/>
</dbReference>
<organism evidence="2 3">
    <name type="scientific">Triticum urartu</name>
    <name type="common">Red wild einkorn</name>
    <name type="synonym">Crithodium urartu</name>
    <dbReference type="NCBI Taxonomy" id="4572"/>
    <lineage>
        <taxon>Eukaryota</taxon>
        <taxon>Viridiplantae</taxon>
        <taxon>Streptophyta</taxon>
        <taxon>Embryophyta</taxon>
        <taxon>Tracheophyta</taxon>
        <taxon>Spermatophyta</taxon>
        <taxon>Magnoliopsida</taxon>
        <taxon>Liliopsida</taxon>
        <taxon>Poales</taxon>
        <taxon>Poaceae</taxon>
        <taxon>BOP clade</taxon>
        <taxon>Pooideae</taxon>
        <taxon>Triticodae</taxon>
        <taxon>Triticeae</taxon>
        <taxon>Triticinae</taxon>
        <taxon>Triticum</taxon>
    </lineage>
</organism>
<feature type="compositionally biased region" description="Basic residues" evidence="1">
    <location>
        <begin position="161"/>
        <end position="170"/>
    </location>
</feature>
<protein>
    <submittedName>
        <fullName evidence="2">Uncharacterized protein</fullName>
    </submittedName>
</protein>
<feature type="region of interest" description="Disordered" evidence="1">
    <location>
        <begin position="142"/>
        <end position="170"/>
    </location>
</feature>
<dbReference type="EnsemblPlants" id="TuG1812G0600000191.01.T01">
    <property type="protein sequence ID" value="TuG1812G0600000191.01.T01.cds326429"/>
    <property type="gene ID" value="TuG1812G0600000191.01"/>
</dbReference>
<proteinExistence type="predicted"/>
<evidence type="ECO:0000256" key="1">
    <source>
        <dbReference type="SAM" id="MobiDB-lite"/>
    </source>
</evidence>
<name>A0A8R7QMF8_TRIUA</name>
<dbReference type="Proteomes" id="UP000015106">
    <property type="component" value="Chromosome 6"/>
</dbReference>
<reference evidence="2" key="3">
    <citation type="submission" date="2022-06" db="UniProtKB">
        <authorList>
            <consortium name="EnsemblPlants"/>
        </authorList>
    </citation>
    <scope>IDENTIFICATION</scope>
</reference>
<reference evidence="3" key="1">
    <citation type="journal article" date="2013" name="Nature">
        <title>Draft genome of the wheat A-genome progenitor Triticum urartu.</title>
        <authorList>
            <person name="Ling H.Q."/>
            <person name="Zhao S."/>
            <person name="Liu D."/>
            <person name="Wang J."/>
            <person name="Sun H."/>
            <person name="Zhang C."/>
            <person name="Fan H."/>
            <person name="Li D."/>
            <person name="Dong L."/>
            <person name="Tao Y."/>
            <person name="Gao C."/>
            <person name="Wu H."/>
            <person name="Li Y."/>
            <person name="Cui Y."/>
            <person name="Guo X."/>
            <person name="Zheng S."/>
            <person name="Wang B."/>
            <person name="Yu K."/>
            <person name="Liang Q."/>
            <person name="Yang W."/>
            <person name="Lou X."/>
            <person name="Chen J."/>
            <person name="Feng M."/>
            <person name="Jian J."/>
            <person name="Zhang X."/>
            <person name="Luo G."/>
            <person name="Jiang Y."/>
            <person name="Liu J."/>
            <person name="Wang Z."/>
            <person name="Sha Y."/>
            <person name="Zhang B."/>
            <person name="Wu H."/>
            <person name="Tang D."/>
            <person name="Shen Q."/>
            <person name="Xue P."/>
            <person name="Zou S."/>
            <person name="Wang X."/>
            <person name="Liu X."/>
            <person name="Wang F."/>
            <person name="Yang Y."/>
            <person name="An X."/>
            <person name="Dong Z."/>
            <person name="Zhang K."/>
            <person name="Zhang X."/>
            <person name="Luo M.C."/>
            <person name="Dvorak J."/>
            <person name="Tong Y."/>
            <person name="Wang J."/>
            <person name="Yang H."/>
            <person name="Li Z."/>
            <person name="Wang D."/>
            <person name="Zhang A."/>
            <person name="Wang J."/>
        </authorList>
    </citation>
    <scope>NUCLEOTIDE SEQUENCE</scope>
    <source>
        <strain evidence="3">cv. G1812</strain>
    </source>
</reference>
<evidence type="ECO:0000313" key="2">
    <source>
        <dbReference type="EnsemblPlants" id="TuG1812G0600000191.01.T01.cds326429"/>
    </source>
</evidence>
<evidence type="ECO:0000313" key="3">
    <source>
        <dbReference type="Proteomes" id="UP000015106"/>
    </source>
</evidence>
<sequence length="170" mass="17494">MDLWVVVDDLDLGDAVAVAAGNGVLKAVVAGVAPSGGAVPLQRAAVRGDRNADGHARLVGAHLVVRPALMVHVELGHGGALRGHAPCPRADVERLVLPAGEQIPVGEERLAVGARLDAQGQVVAAQVLHRHLVAVAGAFSGGGHGHRRGQSHEQQEGQGLGRRHCHGFED</sequence>
<reference evidence="2" key="2">
    <citation type="submission" date="2018-03" db="EMBL/GenBank/DDBJ databases">
        <title>The Triticum urartu genome reveals the dynamic nature of wheat genome evolution.</title>
        <authorList>
            <person name="Ling H."/>
            <person name="Ma B."/>
            <person name="Shi X."/>
            <person name="Liu H."/>
            <person name="Dong L."/>
            <person name="Sun H."/>
            <person name="Cao Y."/>
            <person name="Gao Q."/>
            <person name="Zheng S."/>
            <person name="Li Y."/>
            <person name="Yu Y."/>
            <person name="Du H."/>
            <person name="Qi M."/>
            <person name="Li Y."/>
            <person name="Yu H."/>
            <person name="Cui Y."/>
            <person name="Wang N."/>
            <person name="Chen C."/>
            <person name="Wu H."/>
            <person name="Zhao Y."/>
            <person name="Zhang J."/>
            <person name="Li Y."/>
            <person name="Zhou W."/>
            <person name="Zhang B."/>
            <person name="Hu W."/>
            <person name="Eijk M."/>
            <person name="Tang J."/>
            <person name="Witsenboer H."/>
            <person name="Zhao S."/>
            <person name="Li Z."/>
            <person name="Zhang A."/>
            <person name="Wang D."/>
            <person name="Liang C."/>
        </authorList>
    </citation>
    <scope>NUCLEOTIDE SEQUENCE [LARGE SCALE GENOMIC DNA]</scope>
    <source>
        <strain evidence="2">cv. G1812</strain>
    </source>
</reference>